<dbReference type="AlphaFoldDB" id="A0A2P5GVC9"/>
<dbReference type="EMBL" id="PQGE01000020">
    <property type="protein sequence ID" value="POP42320.1"/>
    <property type="molecule type" value="Genomic_DNA"/>
</dbReference>
<sequence>MITIPLNNEPNQSLSILLDGINHKLTIKEAGGLMMITIERDSKIIISNTRLLSGILIIPYQYCEAGNFVFLTEDDDVPYYTRFGRQTLVYVTADEMEAYRNGG</sequence>
<dbReference type="Pfam" id="PF22479">
    <property type="entry name" value="Pam3_gp18"/>
    <property type="match status" value="1"/>
</dbReference>
<accession>A0A2P5GVC9</accession>
<evidence type="ECO:0000313" key="4">
    <source>
        <dbReference type="Proteomes" id="UP000237073"/>
    </source>
</evidence>
<gene>
    <name evidence="3" type="ORF">CHU32_03540</name>
    <name evidence="2" type="ORF">CHU33_19825</name>
</gene>
<dbReference type="EMBL" id="PQGD01000002">
    <property type="protein sequence ID" value="POP50509.1"/>
    <property type="molecule type" value="Genomic_DNA"/>
</dbReference>
<protein>
    <recommendedName>
        <fullName evidence="1">Cyanophage baseplate Pam3 plug gp18 domain-containing protein</fullName>
    </recommendedName>
</protein>
<feature type="domain" description="Cyanophage baseplate Pam3 plug gp18" evidence="1">
    <location>
        <begin position="1"/>
        <end position="91"/>
    </location>
</feature>
<proteinExistence type="predicted"/>
<organism evidence="3 5">
    <name type="scientific">Superficieibacter electus</name>
    <dbReference type="NCBI Taxonomy" id="2022662"/>
    <lineage>
        <taxon>Bacteria</taxon>
        <taxon>Pseudomonadati</taxon>
        <taxon>Pseudomonadota</taxon>
        <taxon>Gammaproteobacteria</taxon>
        <taxon>Enterobacterales</taxon>
        <taxon>Enterobacteriaceae</taxon>
        <taxon>Superficieibacter</taxon>
    </lineage>
</organism>
<keyword evidence="4" id="KW-1185">Reference proteome</keyword>
<dbReference type="InterPro" id="IPR054252">
    <property type="entry name" value="Pam3_gp18"/>
</dbReference>
<evidence type="ECO:0000313" key="5">
    <source>
        <dbReference type="Proteomes" id="UP000247005"/>
    </source>
</evidence>
<reference evidence="4 5" key="1">
    <citation type="submission" date="2018-01" db="EMBL/GenBank/DDBJ databases">
        <title>Superficieibacter electus gen. nov., sp. nov., an extended-spectrum beta-lactamase possessing member of the Enterobacteriaceae family, isolated from intensive care unit surfaces.</title>
        <authorList>
            <person name="Potter R.F."/>
            <person name="D'Souza A.W."/>
        </authorList>
    </citation>
    <scope>NUCLEOTIDE SEQUENCE [LARGE SCALE GENOMIC DNA]</scope>
    <source>
        <strain evidence="3 5">BP-1</strain>
        <strain evidence="2 4">BP-2</strain>
    </source>
</reference>
<name>A0A2P5GVC9_9ENTR</name>
<evidence type="ECO:0000313" key="3">
    <source>
        <dbReference type="EMBL" id="POP50509.1"/>
    </source>
</evidence>
<dbReference type="Proteomes" id="UP000247005">
    <property type="component" value="Unassembled WGS sequence"/>
</dbReference>
<comment type="caution">
    <text evidence="3">The sequence shown here is derived from an EMBL/GenBank/DDBJ whole genome shotgun (WGS) entry which is preliminary data.</text>
</comment>
<evidence type="ECO:0000259" key="1">
    <source>
        <dbReference type="Pfam" id="PF22479"/>
    </source>
</evidence>
<evidence type="ECO:0000313" key="2">
    <source>
        <dbReference type="EMBL" id="POP42320.1"/>
    </source>
</evidence>
<dbReference type="Proteomes" id="UP000237073">
    <property type="component" value="Unassembled WGS sequence"/>
</dbReference>